<keyword evidence="3" id="KW-1185">Reference proteome</keyword>
<dbReference type="AlphaFoldDB" id="A0A8J1TWB6"/>
<feature type="compositionally biased region" description="Gly residues" evidence="1">
    <location>
        <begin position="522"/>
        <end position="531"/>
    </location>
</feature>
<feature type="compositionally biased region" description="Pro residues" evidence="1">
    <location>
        <begin position="484"/>
        <end position="493"/>
    </location>
</feature>
<protein>
    <submittedName>
        <fullName evidence="2">Uncharacterized protein</fullName>
    </submittedName>
</protein>
<dbReference type="InterPro" id="IPR011489">
    <property type="entry name" value="EMI_domain"/>
</dbReference>
<dbReference type="EMBL" id="CAIIXF020000007">
    <property type="protein sequence ID" value="CAH1789980.1"/>
    <property type="molecule type" value="Genomic_DNA"/>
</dbReference>
<dbReference type="OrthoDB" id="9837521at2759"/>
<feature type="compositionally biased region" description="Pro residues" evidence="1">
    <location>
        <begin position="612"/>
        <end position="621"/>
    </location>
</feature>
<dbReference type="Pfam" id="PF07546">
    <property type="entry name" value="EMI"/>
    <property type="match status" value="1"/>
</dbReference>
<feature type="compositionally biased region" description="Pro residues" evidence="1">
    <location>
        <begin position="403"/>
        <end position="416"/>
    </location>
</feature>
<accession>A0A8J1TWB6</accession>
<dbReference type="GO" id="GO:0031012">
    <property type="term" value="C:extracellular matrix"/>
    <property type="evidence" value="ECO:0007669"/>
    <property type="project" value="TreeGrafter"/>
</dbReference>
<dbReference type="InterPro" id="IPR050149">
    <property type="entry name" value="Collagen_superfamily"/>
</dbReference>
<reference evidence="2" key="1">
    <citation type="submission" date="2022-03" db="EMBL/GenBank/DDBJ databases">
        <authorList>
            <person name="Martin C."/>
        </authorList>
    </citation>
    <scope>NUCLEOTIDE SEQUENCE</scope>
</reference>
<proteinExistence type="predicted"/>
<sequence>MWEILGSCRKVPRVQWLAGLFYIFWMTQIQSISGDTSSHLQGKWCSYTVTKRVSCKVPFGRESYTYRGSQRCMFWPYDFSCFGSKVGYRPKYRTTYKIQRDSAWQCCPEWAGRSCDIFTGDESEKPRNQFNAGGRVDDPPLRAEAVGGSSVEMLKSKEKLRTDSASYPKPVVIRPGPPLIPGKTYIRTGPNGAYKPHDGVVTNNKINLLQKGSVYQSIRPGPALKPHVPHYIRKGSPYNSNLNRGDPYNSDLSKGGPYNRDLSSGGPYNSNLNKGGPYNRDFSNGGPYNSDLNKGGPYNRDLNNGGPYNNNLSKGGPYNRDPSNGGPYNNNLSKGGPYNPTSGDRAPLERTLRYADIPVTTPGLGSRISENGPDNPGYAAQGANKVFLRIGDPNNPEESCSCPPGPRGPPGLPGPPGNIQRETIPVIGPRGEQGERGPEGEIGLPGPPGIRGQSGLPGAPGFAGPPGLPGPPGKRGPQGFPGDIGPPGPPGEPGPGFGTGVDSSADGRDGDDGYDGEHGGHGGHGGHGQHGVHGYPGEPGAPGVPGVPGRAGDPGRRGPPGEPGRSVSREELVDLIESLTIPGPPGPPGEPGERGERGDTGLQGQDGHRGPEGPPGPPGPPGQSDDDEEFGLRGPPGPGGPRGLTGKQGPRGPRGPRGFHGKKGDPGDPGDPGEIGNPGKYGHPGTPGRPGQPGNPGTPGRPGYQWPNQGGNNAEVEASNKVQSELDSLKLEMEAFKMVTVQELERMKSKLRELENYVLHIKEDGVLSDLNEDYMGRYPLLKDSELGNAEAVPAR</sequence>
<gene>
    <name evidence="2" type="ORF">OFUS_LOCUS15250</name>
</gene>
<feature type="region of interest" description="Disordered" evidence="1">
    <location>
        <begin position="578"/>
        <end position="720"/>
    </location>
</feature>
<feature type="compositionally biased region" description="Basic and acidic residues" evidence="1">
    <location>
        <begin position="505"/>
        <end position="520"/>
    </location>
</feature>
<dbReference type="GO" id="GO:0005615">
    <property type="term" value="C:extracellular space"/>
    <property type="evidence" value="ECO:0007669"/>
    <property type="project" value="TreeGrafter"/>
</dbReference>
<feature type="region of interest" description="Disordered" evidence="1">
    <location>
        <begin position="226"/>
        <end position="346"/>
    </location>
</feature>
<feature type="region of interest" description="Disordered" evidence="1">
    <location>
        <begin position="392"/>
        <end position="566"/>
    </location>
</feature>
<comment type="caution">
    <text evidence="2">The sequence shown here is derived from an EMBL/GenBank/DDBJ whole genome shotgun (WGS) entry which is preliminary data.</text>
</comment>
<dbReference type="InterPro" id="IPR008160">
    <property type="entry name" value="Collagen"/>
</dbReference>
<dbReference type="Proteomes" id="UP000749559">
    <property type="component" value="Unassembled WGS sequence"/>
</dbReference>
<evidence type="ECO:0000313" key="3">
    <source>
        <dbReference type="Proteomes" id="UP000749559"/>
    </source>
</evidence>
<dbReference type="PROSITE" id="PS51041">
    <property type="entry name" value="EMI"/>
    <property type="match status" value="1"/>
</dbReference>
<dbReference type="PANTHER" id="PTHR24023">
    <property type="entry name" value="COLLAGEN ALPHA"/>
    <property type="match status" value="1"/>
</dbReference>
<name>A0A8J1TWB6_OWEFU</name>
<dbReference type="PANTHER" id="PTHR24023:SF1082">
    <property type="entry name" value="COLLAGEN TRIPLE HELIX REPEAT"/>
    <property type="match status" value="1"/>
</dbReference>
<organism evidence="2 3">
    <name type="scientific">Owenia fusiformis</name>
    <name type="common">Polychaete worm</name>
    <dbReference type="NCBI Taxonomy" id="6347"/>
    <lineage>
        <taxon>Eukaryota</taxon>
        <taxon>Metazoa</taxon>
        <taxon>Spiralia</taxon>
        <taxon>Lophotrochozoa</taxon>
        <taxon>Annelida</taxon>
        <taxon>Polychaeta</taxon>
        <taxon>Sedentaria</taxon>
        <taxon>Canalipalpata</taxon>
        <taxon>Sabellida</taxon>
        <taxon>Oweniida</taxon>
        <taxon>Oweniidae</taxon>
        <taxon>Owenia</taxon>
    </lineage>
</organism>
<evidence type="ECO:0000313" key="2">
    <source>
        <dbReference type="EMBL" id="CAH1789980.1"/>
    </source>
</evidence>
<evidence type="ECO:0000256" key="1">
    <source>
        <dbReference type="SAM" id="MobiDB-lite"/>
    </source>
</evidence>
<dbReference type="Pfam" id="PF01391">
    <property type="entry name" value="Collagen"/>
    <property type="match status" value="3"/>
</dbReference>